<evidence type="ECO:0000313" key="3">
    <source>
        <dbReference type="Proteomes" id="UP001236258"/>
    </source>
</evidence>
<gene>
    <name evidence="2" type="ORF">Q3O59_00140</name>
</gene>
<reference evidence="2 3" key="1">
    <citation type="submission" date="2023-08" db="EMBL/GenBank/DDBJ databases">
        <authorList>
            <person name="Joshi A."/>
            <person name="Thite S."/>
        </authorList>
    </citation>
    <scope>NUCLEOTIDE SEQUENCE [LARGE SCALE GENOMIC DNA]</scope>
    <source>
        <strain evidence="2 3">1E1</strain>
    </source>
</reference>
<keyword evidence="3" id="KW-1185">Reference proteome</keyword>
<comment type="caution">
    <text evidence="2">The sequence shown here is derived from an EMBL/GenBank/DDBJ whole genome shotgun (WGS) entry which is preliminary data.</text>
</comment>
<dbReference type="InterPro" id="IPR027417">
    <property type="entry name" value="P-loop_NTPase"/>
</dbReference>
<dbReference type="Proteomes" id="UP001236258">
    <property type="component" value="Unassembled WGS sequence"/>
</dbReference>
<dbReference type="InterPro" id="IPR000212">
    <property type="entry name" value="DNA_helicase_UvrD/REP"/>
</dbReference>
<name>A0ABT9GKD5_9GAMM</name>
<evidence type="ECO:0000313" key="2">
    <source>
        <dbReference type="EMBL" id="MDP4527434.1"/>
    </source>
</evidence>
<dbReference type="EMBL" id="JAUZVY010000001">
    <property type="protein sequence ID" value="MDP4527434.1"/>
    <property type="molecule type" value="Genomic_DNA"/>
</dbReference>
<dbReference type="RefSeq" id="WP_305943687.1">
    <property type="nucleotide sequence ID" value="NZ_JAUZVY010000001.1"/>
</dbReference>
<proteinExistence type="predicted"/>
<accession>A0ABT9GKD5</accession>
<dbReference type="SUPFAM" id="SSF52540">
    <property type="entry name" value="P-loop containing nucleoside triphosphate hydrolases"/>
    <property type="match status" value="1"/>
</dbReference>
<dbReference type="PANTHER" id="PTHR11070:SF2">
    <property type="entry name" value="ATP-DEPENDENT DNA HELICASE SRS2"/>
    <property type="match status" value="1"/>
</dbReference>
<dbReference type="PANTHER" id="PTHR11070">
    <property type="entry name" value="UVRD / RECB / PCRA DNA HELICASE FAMILY MEMBER"/>
    <property type="match status" value="1"/>
</dbReference>
<dbReference type="Gene3D" id="3.40.50.300">
    <property type="entry name" value="P-loop containing nucleotide triphosphate hydrolases"/>
    <property type="match status" value="2"/>
</dbReference>
<evidence type="ECO:0000256" key="1">
    <source>
        <dbReference type="ARBA" id="ARBA00034923"/>
    </source>
</evidence>
<protein>
    <recommendedName>
        <fullName evidence="1">DNA 3'-5' helicase II</fullName>
    </recommendedName>
</protein>
<sequence>MRMPTFAELDADQRGIYTESPSDGAVLVVGPPGTGKTVVAFHRALRLSSDGTPVVLIMFNKVLSQYANSVDVEHNIQILNLHKWVPKWYRQAFKSNPPKISPTMFDWPEIHNRIRRLSNIELLERLSWGHLIIDEGQDFPEPMYEALMALVEHPSLLPKSRPTLTVFADENQTITSENSTISQIRFALNATVKNKRYWHLFKNYRNTREISDFATYYQLTGRSATKVPDIKGVKPNSIFFPSHRQVAEHITNYVNNNGLVDVGVLSFGTKGDVKNIFNELRQLKDENKLPYRLQMYFSGDPRLSLHSDAKQLSFNTPPSITVLHIKSSKGLEFDAVFAVNLHSEKRNFDASSQELIKDMYVVSSRARRILFFDIVSFSESLPPSTRLLPAPSLELCRFGAQTEWKDRLKELLDEIPWSLTSEMSERLRIELLANHLLMMGNAGCELLSSVAERSQSHKAFAANLKQYFINLELQNIVRVITQIGYARVEKALSGIF</sequence>
<organism evidence="2 3">
    <name type="scientific">Alkalimonas delamerensis</name>
    <dbReference type="NCBI Taxonomy" id="265981"/>
    <lineage>
        <taxon>Bacteria</taxon>
        <taxon>Pseudomonadati</taxon>
        <taxon>Pseudomonadota</taxon>
        <taxon>Gammaproteobacteria</taxon>
        <taxon>Alkalimonas</taxon>
    </lineage>
</organism>